<evidence type="ECO:0000256" key="1">
    <source>
        <dbReference type="SAM" id="MobiDB-lite"/>
    </source>
</evidence>
<feature type="region of interest" description="Disordered" evidence="1">
    <location>
        <begin position="1"/>
        <end position="59"/>
    </location>
</feature>
<accession>A0A2A9P8A0</accession>
<evidence type="ECO:0000313" key="3">
    <source>
        <dbReference type="Proteomes" id="UP000037136"/>
    </source>
</evidence>
<dbReference type="Proteomes" id="UP000037136">
    <property type="component" value="Unassembled WGS sequence"/>
</dbReference>
<dbReference type="EMBL" id="LAZP02000444">
    <property type="protein sequence ID" value="PFH57177.1"/>
    <property type="molecule type" value="Genomic_DNA"/>
</dbReference>
<sequence>MTASTACGTFSPLDSRSALQDRQGGDFDIAGSTRHLASPSPLSRRGKCQDIQSPHAKRPCWLPRPDAVKASQAKKQLSRCSQACLGCSSDVRVTDATDYSRQLSTTYLCSGADAALMLLGNRTMS</sequence>
<keyword evidence="3" id="KW-1185">Reference proteome</keyword>
<proteinExistence type="predicted"/>
<gene>
    <name evidence="2" type="ORF">XA68_15406</name>
</gene>
<evidence type="ECO:0000313" key="2">
    <source>
        <dbReference type="EMBL" id="PFH57177.1"/>
    </source>
</evidence>
<name>A0A2A9P8A0_OPHUN</name>
<feature type="compositionally biased region" description="Polar residues" evidence="1">
    <location>
        <begin position="1"/>
        <end position="20"/>
    </location>
</feature>
<comment type="caution">
    <text evidence="2">The sequence shown here is derived from an EMBL/GenBank/DDBJ whole genome shotgun (WGS) entry which is preliminary data.</text>
</comment>
<reference evidence="2 3" key="2">
    <citation type="journal article" date="2017" name="Sci. Rep.">
        <title>Ant-infecting Ophiocordyceps genomes reveal a high diversity of potential behavioral manipulation genes and a possible major role for enterotoxins.</title>
        <authorList>
            <person name="de Bekker C."/>
            <person name="Ohm R.A."/>
            <person name="Evans H.C."/>
            <person name="Brachmann A."/>
            <person name="Hughes D.P."/>
        </authorList>
    </citation>
    <scope>NUCLEOTIDE SEQUENCE [LARGE SCALE GENOMIC DNA]</scope>
    <source>
        <strain evidence="2 3">SC16a</strain>
    </source>
</reference>
<organism evidence="2 3">
    <name type="scientific">Ophiocordyceps unilateralis</name>
    <name type="common">Zombie-ant fungus</name>
    <name type="synonym">Torrubia unilateralis</name>
    <dbReference type="NCBI Taxonomy" id="268505"/>
    <lineage>
        <taxon>Eukaryota</taxon>
        <taxon>Fungi</taxon>
        <taxon>Dikarya</taxon>
        <taxon>Ascomycota</taxon>
        <taxon>Pezizomycotina</taxon>
        <taxon>Sordariomycetes</taxon>
        <taxon>Hypocreomycetidae</taxon>
        <taxon>Hypocreales</taxon>
        <taxon>Ophiocordycipitaceae</taxon>
        <taxon>Ophiocordyceps</taxon>
    </lineage>
</organism>
<dbReference type="AlphaFoldDB" id="A0A2A9P8A0"/>
<reference evidence="2 3" key="1">
    <citation type="journal article" date="2015" name="BMC Genomics">
        <title>Gene expression during zombie ant biting behavior reflects the complexity underlying fungal parasitic behavioral manipulation.</title>
        <authorList>
            <person name="de Bekker C."/>
            <person name="Ohm R.A."/>
            <person name="Loreto R.G."/>
            <person name="Sebastian A."/>
            <person name="Albert I."/>
            <person name="Merrow M."/>
            <person name="Brachmann A."/>
            <person name="Hughes D.P."/>
        </authorList>
    </citation>
    <scope>NUCLEOTIDE SEQUENCE [LARGE SCALE GENOMIC DNA]</scope>
    <source>
        <strain evidence="2 3">SC16a</strain>
    </source>
</reference>
<protein>
    <submittedName>
        <fullName evidence="2">Uncharacterized protein</fullName>
    </submittedName>
</protein>